<evidence type="ECO:0000313" key="9">
    <source>
        <dbReference type="EMBL" id="GAG01293.1"/>
    </source>
</evidence>
<dbReference type="InterPro" id="IPR035906">
    <property type="entry name" value="MetI-like_sf"/>
</dbReference>
<dbReference type="CDD" id="cd06261">
    <property type="entry name" value="TM_PBP2"/>
    <property type="match status" value="1"/>
</dbReference>
<proteinExistence type="predicted"/>
<keyword evidence="6 7" id="KW-0472">Membrane</keyword>
<feature type="transmembrane region" description="Helical" evidence="7">
    <location>
        <begin position="50"/>
        <end position="71"/>
    </location>
</feature>
<dbReference type="Gene3D" id="1.10.3720.10">
    <property type="entry name" value="MetI-like"/>
    <property type="match status" value="1"/>
</dbReference>
<evidence type="ECO:0000256" key="6">
    <source>
        <dbReference type="ARBA" id="ARBA00023136"/>
    </source>
</evidence>
<dbReference type="PANTHER" id="PTHR43744">
    <property type="entry name" value="ABC TRANSPORTER PERMEASE PROTEIN MG189-RELATED-RELATED"/>
    <property type="match status" value="1"/>
</dbReference>
<evidence type="ECO:0000256" key="4">
    <source>
        <dbReference type="ARBA" id="ARBA00022692"/>
    </source>
</evidence>
<comment type="subcellular location">
    <subcellularLocation>
        <location evidence="1">Cell membrane</location>
        <topology evidence="1">Multi-pass membrane protein</topology>
    </subcellularLocation>
</comment>
<dbReference type="InterPro" id="IPR000515">
    <property type="entry name" value="MetI-like"/>
</dbReference>
<dbReference type="Pfam" id="PF00528">
    <property type="entry name" value="BPD_transp_1"/>
    <property type="match status" value="1"/>
</dbReference>
<dbReference type="PROSITE" id="PS50928">
    <property type="entry name" value="ABC_TM1"/>
    <property type="match status" value="1"/>
</dbReference>
<dbReference type="EMBL" id="BARS01022535">
    <property type="protein sequence ID" value="GAG01293.1"/>
    <property type="molecule type" value="Genomic_DNA"/>
</dbReference>
<dbReference type="PANTHER" id="PTHR43744:SF12">
    <property type="entry name" value="ABC TRANSPORTER PERMEASE PROTEIN MG189-RELATED"/>
    <property type="match status" value="1"/>
</dbReference>
<organism evidence="9">
    <name type="scientific">marine sediment metagenome</name>
    <dbReference type="NCBI Taxonomy" id="412755"/>
    <lineage>
        <taxon>unclassified sequences</taxon>
        <taxon>metagenomes</taxon>
        <taxon>ecological metagenomes</taxon>
    </lineage>
</organism>
<dbReference type="SUPFAM" id="SSF161098">
    <property type="entry name" value="MetI-like"/>
    <property type="match status" value="1"/>
</dbReference>
<comment type="caution">
    <text evidence="9">The sequence shown here is derived from an EMBL/GenBank/DDBJ whole genome shotgun (WGS) entry which is preliminary data.</text>
</comment>
<keyword evidence="4 7" id="KW-0812">Transmembrane</keyword>
<feature type="non-terminal residue" evidence="9">
    <location>
        <position position="1"/>
    </location>
</feature>
<feature type="transmembrane region" description="Helical" evidence="7">
    <location>
        <begin position="20"/>
        <end position="43"/>
    </location>
</feature>
<protein>
    <recommendedName>
        <fullName evidence="8">ABC transmembrane type-1 domain-containing protein</fullName>
    </recommendedName>
</protein>
<keyword evidence="2" id="KW-0813">Transport</keyword>
<sequence>TDTRMAGRPKMLTWMGNSFIVVVGTALLSVTVTCCAAYVFAFYNFRFKKALWLLLLAGIMVPRIALIIPLFVVVHKIGLTGTLLGIILSRSLAPASLYLARTYFETVPKSLLEVARIDGASETRILRSIVVPISKPIITCLALFSAVRSLSDFVWQGLQLMRGEKKTLLVGMIRATALNVMDYELHLNPLGRKFAMSMILMLPLLVIFFTASRYFVGALGGAIKE</sequence>
<evidence type="ECO:0000256" key="7">
    <source>
        <dbReference type="SAM" id="Phobius"/>
    </source>
</evidence>
<keyword evidence="3" id="KW-1003">Cell membrane</keyword>
<evidence type="ECO:0000256" key="5">
    <source>
        <dbReference type="ARBA" id="ARBA00022989"/>
    </source>
</evidence>
<keyword evidence="5 7" id="KW-1133">Transmembrane helix</keyword>
<dbReference type="GO" id="GO:0055085">
    <property type="term" value="P:transmembrane transport"/>
    <property type="evidence" value="ECO:0007669"/>
    <property type="project" value="InterPro"/>
</dbReference>
<evidence type="ECO:0000256" key="1">
    <source>
        <dbReference type="ARBA" id="ARBA00004651"/>
    </source>
</evidence>
<accession>X0ULR8</accession>
<reference evidence="9" key="1">
    <citation type="journal article" date="2014" name="Front. Microbiol.">
        <title>High frequency of phylogenetically diverse reductive dehalogenase-homologous genes in deep subseafloor sedimentary metagenomes.</title>
        <authorList>
            <person name="Kawai M."/>
            <person name="Futagami T."/>
            <person name="Toyoda A."/>
            <person name="Takaki Y."/>
            <person name="Nishi S."/>
            <person name="Hori S."/>
            <person name="Arai W."/>
            <person name="Tsubouchi T."/>
            <person name="Morono Y."/>
            <person name="Uchiyama I."/>
            <person name="Ito T."/>
            <person name="Fujiyama A."/>
            <person name="Inagaki F."/>
            <person name="Takami H."/>
        </authorList>
    </citation>
    <scope>NUCLEOTIDE SEQUENCE</scope>
    <source>
        <strain evidence="9">Expedition CK06-06</strain>
    </source>
</reference>
<dbReference type="GO" id="GO:0005886">
    <property type="term" value="C:plasma membrane"/>
    <property type="evidence" value="ECO:0007669"/>
    <property type="project" value="UniProtKB-SubCell"/>
</dbReference>
<evidence type="ECO:0000256" key="2">
    <source>
        <dbReference type="ARBA" id="ARBA00022448"/>
    </source>
</evidence>
<feature type="domain" description="ABC transmembrane type-1" evidence="8">
    <location>
        <begin position="15"/>
        <end position="211"/>
    </location>
</feature>
<feature type="transmembrane region" description="Helical" evidence="7">
    <location>
        <begin position="125"/>
        <end position="147"/>
    </location>
</feature>
<feature type="transmembrane region" description="Helical" evidence="7">
    <location>
        <begin position="83"/>
        <end position="104"/>
    </location>
</feature>
<evidence type="ECO:0000259" key="8">
    <source>
        <dbReference type="PROSITE" id="PS50928"/>
    </source>
</evidence>
<gene>
    <name evidence="9" type="ORF">S01H1_36020</name>
</gene>
<dbReference type="AlphaFoldDB" id="X0ULR8"/>
<feature type="transmembrane region" description="Helical" evidence="7">
    <location>
        <begin position="194"/>
        <end position="216"/>
    </location>
</feature>
<name>X0ULR8_9ZZZZ</name>
<evidence type="ECO:0000256" key="3">
    <source>
        <dbReference type="ARBA" id="ARBA00022475"/>
    </source>
</evidence>